<evidence type="ECO:0000313" key="2">
    <source>
        <dbReference type="Proteomes" id="UP001059596"/>
    </source>
</evidence>
<reference evidence="1" key="1">
    <citation type="journal article" date="2023" name="Genome Biol. Evol.">
        <title>Long-read-based Genome Assembly of Drosophila gunungcola Reveals Fewer Chemosensory Genes in Flower-breeding Species.</title>
        <authorList>
            <person name="Negi A."/>
            <person name="Liao B.Y."/>
            <person name="Yeh S.D."/>
        </authorList>
    </citation>
    <scope>NUCLEOTIDE SEQUENCE</scope>
    <source>
        <strain evidence="1">Sukarami</strain>
    </source>
</reference>
<protein>
    <submittedName>
        <fullName evidence="1">Uncharacterized protein</fullName>
    </submittedName>
</protein>
<accession>A0A9P9YZ79</accession>
<dbReference type="AlphaFoldDB" id="A0A9P9YZ79"/>
<comment type="caution">
    <text evidence="1">The sequence shown here is derived from an EMBL/GenBank/DDBJ whole genome shotgun (WGS) entry which is preliminary data.</text>
</comment>
<gene>
    <name evidence="1" type="ORF">M5D96_001594</name>
</gene>
<name>A0A9P9YZ79_9MUSC</name>
<organism evidence="1 2">
    <name type="scientific">Drosophila gunungcola</name>
    <name type="common">fruit fly</name>
    <dbReference type="NCBI Taxonomy" id="103775"/>
    <lineage>
        <taxon>Eukaryota</taxon>
        <taxon>Metazoa</taxon>
        <taxon>Ecdysozoa</taxon>
        <taxon>Arthropoda</taxon>
        <taxon>Hexapoda</taxon>
        <taxon>Insecta</taxon>
        <taxon>Pterygota</taxon>
        <taxon>Neoptera</taxon>
        <taxon>Endopterygota</taxon>
        <taxon>Diptera</taxon>
        <taxon>Brachycera</taxon>
        <taxon>Muscomorpha</taxon>
        <taxon>Ephydroidea</taxon>
        <taxon>Drosophilidae</taxon>
        <taxon>Drosophila</taxon>
        <taxon>Sophophora</taxon>
    </lineage>
</organism>
<dbReference type="EMBL" id="JAMKOV010000001">
    <property type="protein sequence ID" value="KAI8045413.1"/>
    <property type="molecule type" value="Genomic_DNA"/>
</dbReference>
<dbReference type="Proteomes" id="UP001059596">
    <property type="component" value="Chromosome 3R"/>
</dbReference>
<keyword evidence="2" id="KW-1185">Reference proteome</keyword>
<sequence length="52" mass="5576">MASRPAGRKFENKQEATAWRTPQDPYLGSIPFGVSAAAIFQSNCLGFCAGNI</sequence>
<evidence type="ECO:0000313" key="1">
    <source>
        <dbReference type="EMBL" id="KAI8045413.1"/>
    </source>
</evidence>
<proteinExistence type="predicted"/>